<feature type="compositionally biased region" description="Basic and acidic residues" evidence="1">
    <location>
        <begin position="31"/>
        <end position="41"/>
    </location>
</feature>
<dbReference type="AlphaFoldDB" id="A0A0K1PXY6"/>
<organism evidence="2 3">
    <name type="scientific">Labilithrix luteola</name>
    <dbReference type="NCBI Taxonomy" id="1391654"/>
    <lineage>
        <taxon>Bacteria</taxon>
        <taxon>Pseudomonadati</taxon>
        <taxon>Myxococcota</taxon>
        <taxon>Polyangia</taxon>
        <taxon>Polyangiales</taxon>
        <taxon>Labilitrichaceae</taxon>
        <taxon>Labilithrix</taxon>
    </lineage>
</organism>
<accession>A0A0K1PXY6</accession>
<protein>
    <submittedName>
        <fullName evidence="2">Uncharacterized protein</fullName>
    </submittedName>
</protein>
<evidence type="ECO:0000313" key="2">
    <source>
        <dbReference type="EMBL" id="AKU98393.1"/>
    </source>
</evidence>
<sequence>MRSAVPVPAVAVVRASGRGSRIVVTARKHPNARDDESDRRPQRSRPPAPIPSPPPHHPVLLRSPCASSFQEGRTEASRLQLIPVNRFHDKMQHLVGHRPALCHLSAGTNAMTRAAVTRRRPGHAIVQRSPASLDGAPRLARGIRSERHVGRCARASPRAPVAATVALRQTAAPPASSSM</sequence>
<evidence type="ECO:0000313" key="3">
    <source>
        <dbReference type="Proteomes" id="UP000064967"/>
    </source>
</evidence>
<feature type="compositionally biased region" description="Pro residues" evidence="1">
    <location>
        <begin position="44"/>
        <end position="57"/>
    </location>
</feature>
<dbReference type="Proteomes" id="UP000064967">
    <property type="component" value="Chromosome"/>
</dbReference>
<name>A0A0K1PXY6_9BACT</name>
<proteinExistence type="predicted"/>
<evidence type="ECO:0000256" key="1">
    <source>
        <dbReference type="SAM" id="MobiDB-lite"/>
    </source>
</evidence>
<gene>
    <name evidence="2" type="ORF">AKJ09_05057</name>
</gene>
<reference evidence="2 3" key="1">
    <citation type="submission" date="2015-08" db="EMBL/GenBank/DDBJ databases">
        <authorList>
            <person name="Babu N.S."/>
            <person name="Beckwith C.J."/>
            <person name="Beseler K.G."/>
            <person name="Brison A."/>
            <person name="Carone J.V."/>
            <person name="Caskin T.P."/>
            <person name="Diamond M."/>
            <person name="Durham M.E."/>
            <person name="Foxe J.M."/>
            <person name="Go M."/>
            <person name="Henderson B.A."/>
            <person name="Jones I.B."/>
            <person name="McGettigan J.A."/>
            <person name="Micheletti S.J."/>
            <person name="Nasrallah M.E."/>
            <person name="Ortiz D."/>
            <person name="Piller C.R."/>
            <person name="Privatt S.R."/>
            <person name="Schneider S.L."/>
            <person name="Sharp S."/>
            <person name="Smith T.C."/>
            <person name="Stanton J.D."/>
            <person name="Ullery H.E."/>
            <person name="Wilson R.J."/>
            <person name="Serrano M.G."/>
            <person name="Buck G."/>
            <person name="Lee V."/>
            <person name="Wang Y."/>
            <person name="Carvalho R."/>
            <person name="Voegtly L."/>
            <person name="Shi R."/>
            <person name="Duckworth R."/>
            <person name="Johnson A."/>
            <person name="Loviza R."/>
            <person name="Walstead R."/>
            <person name="Shah Z."/>
            <person name="Kiflezghi M."/>
            <person name="Wade K."/>
            <person name="Ball S.L."/>
            <person name="Bradley K.W."/>
            <person name="Asai D.J."/>
            <person name="Bowman C.A."/>
            <person name="Russell D.A."/>
            <person name="Pope W.H."/>
            <person name="Jacobs-Sera D."/>
            <person name="Hendrix R.W."/>
            <person name="Hatfull G.F."/>
        </authorList>
    </citation>
    <scope>NUCLEOTIDE SEQUENCE [LARGE SCALE GENOMIC DNA]</scope>
    <source>
        <strain evidence="2 3">DSM 27648</strain>
    </source>
</reference>
<keyword evidence="3" id="KW-1185">Reference proteome</keyword>
<dbReference type="KEGG" id="llu:AKJ09_05057"/>
<feature type="region of interest" description="Disordered" evidence="1">
    <location>
        <begin position="16"/>
        <end position="58"/>
    </location>
</feature>
<dbReference type="EMBL" id="CP012333">
    <property type="protein sequence ID" value="AKU98393.1"/>
    <property type="molecule type" value="Genomic_DNA"/>
</dbReference>